<protein>
    <submittedName>
        <fullName evidence="2">Uncharacterized protein</fullName>
    </submittedName>
</protein>
<dbReference type="EMBL" id="HACG01034507">
    <property type="protein sequence ID" value="CEK81372.1"/>
    <property type="molecule type" value="Transcribed_RNA"/>
</dbReference>
<accession>A0A0B7ALC9</accession>
<keyword evidence="1" id="KW-0812">Transmembrane</keyword>
<proteinExistence type="predicted"/>
<evidence type="ECO:0000313" key="2">
    <source>
        <dbReference type="EMBL" id="CEK81372.1"/>
    </source>
</evidence>
<reference evidence="2" key="1">
    <citation type="submission" date="2014-12" db="EMBL/GenBank/DDBJ databases">
        <title>Insight into the proteome of Arion vulgaris.</title>
        <authorList>
            <person name="Aradska J."/>
            <person name="Bulat T."/>
            <person name="Smidak R."/>
            <person name="Sarate P."/>
            <person name="Gangsoo J."/>
            <person name="Sialana F."/>
            <person name="Bilban M."/>
            <person name="Lubec G."/>
        </authorList>
    </citation>
    <scope>NUCLEOTIDE SEQUENCE</scope>
    <source>
        <tissue evidence="2">Skin</tissue>
    </source>
</reference>
<keyword evidence="1" id="KW-1133">Transmembrane helix</keyword>
<organism evidence="2">
    <name type="scientific">Arion vulgaris</name>
    <dbReference type="NCBI Taxonomy" id="1028688"/>
    <lineage>
        <taxon>Eukaryota</taxon>
        <taxon>Metazoa</taxon>
        <taxon>Spiralia</taxon>
        <taxon>Lophotrochozoa</taxon>
        <taxon>Mollusca</taxon>
        <taxon>Gastropoda</taxon>
        <taxon>Heterobranchia</taxon>
        <taxon>Euthyneura</taxon>
        <taxon>Panpulmonata</taxon>
        <taxon>Eupulmonata</taxon>
        <taxon>Stylommatophora</taxon>
        <taxon>Helicina</taxon>
        <taxon>Arionoidea</taxon>
        <taxon>Arionidae</taxon>
        <taxon>Arion</taxon>
    </lineage>
</organism>
<evidence type="ECO:0000256" key="1">
    <source>
        <dbReference type="SAM" id="Phobius"/>
    </source>
</evidence>
<feature type="non-terminal residue" evidence="2">
    <location>
        <position position="1"/>
    </location>
</feature>
<dbReference type="AlphaFoldDB" id="A0A0B7ALC9"/>
<feature type="transmembrane region" description="Helical" evidence="1">
    <location>
        <begin position="29"/>
        <end position="46"/>
    </location>
</feature>
<name>A0A0B7ALC9_9EUPU</name>
<gene>
    <name evidence="2" type="primary">ORF125686</name>
</gene>
<keyword evidence="1" id="KW-0472">Membrane</keyword>
<sequence length="73" mass="7963">FLFTIAASLDIYTPTSVAGVSPHSGWDSLYVAVLLFFSALVGPSNIQAVPLDNMHIIVADMELCLSYKPYRTN</sequence>